<reference evidence="2" key="1">
    <citation type="submission" date="2020-07" db="EMBL/GenBank/DDBJ databases">
        <title>Clarias magur genome sequencing, assembly and annotation.</title>
        <authorList>
            <person name="Kushwaha B."/>
            <person name="Kumar R."/>
            <person name="Das P."/>
            <person name="Joshi C.G."/>
            <person name="Kumar D."/>
            <person name="Nagpure N.S."/>
            <person name="Pandey M."/>
            <person name="Agarwal S."/>
            <person name="Srivastava S."/>
            <person name="Singh M."/>
            <person name="Sahoo L."/>
            <person name="Jayasankar P."/>
            <person name="Meher P.K."/>
            <person name="Koringa P.G."/>
            <person name="Iquebal M.A."/>
            <person name="Das S.P."/>
            <person name="Bit A."/>
            <person name="Patnaik S."/>
            <person name="Patel N."/>
            <person name="Shah T.M."/>
            <person name="Hinsu A."/>
            <person name="Jena J.K."/>
        </authorList>
    </citation>
    <scope>NUCLEOTIDE SEQUENCE</scope>
    <source>
        <strain evidence="2">CIFAMagur01</strain>
        <tissue evidence="2">Testis</tissue>
    </source>
</reference>
<evidence type="ECO:0000313" key="2">
    <source>
        <dbReference type="EMBL" id="KAF5899396.1"/>
    </source>
</evidence>
<feature type="region of interest" description="Disordered" evidence="1">
    <location>
        <begin position="83"/>
        <end position="108"/>
    </location>
</feature>
<organism evidence="2 3">
    <name type="scientific">Clarias magur</name>
    <name type="common">Asian catfish</name>
    <name type="synonym">Macropteronotus magur</name>
    <dbReference type="NCBI Taxonomy" id="1594786"/>
    <lineage>
        <taxon>Eukaryota</taxon>
        <taxon>Metazoa</taxon>
        <taxon>Chordata</taxon>
        <taxon>Craniata</taxon>
        <taxon>Vertebrata</taxon>
        <taxon>Euteleostomi</taxon>
        <taxon>Actinopterygii</taxon>
        <taxon>Neopterygii</taxon>
        <taxon>Teleostei</taxon>
        <taxon>Ostariophysi</taxon>
        <taxon>Siluriformes</taxon>
        <taxon>Clariidae</taxon>
        <taxon>Clarias</taxon>
    </lineage>
</organism>
<name>A0A8J4TK19_CLAMG</name>
<accession>A0A8J4TK19</accession>
<gene>
    <name evidence="2" type="ORF">DAT39_010887</name>
</gene>
<sequence>MFYNLTCKRVLQEAREPLRIYLCYDLSSWKSEGRRSEITAWSRRSRALASRIRLEKSAACPSLSLHQRAGFRLGERRAIHVTRHESGRNPCASSLQESNEKPIGDPPRVIRRGSRGTGSFLRLSSARLMQALCCTAAHLLTSRGDQRRHERHSGTHRACLTAADHHASIRLHKSAPNTALSRRVARHQTSSVISHIFSSDVTPESSVS</sequence>
<dbReference type="OrthoDB" id="10557736at2759"/>
<dbReference type="EMBL" id="QNUK01000168">
    <property type="protein sequence ID" value="KAF5899396.1"/>
    <property type="molecule type" value="Genomic_DNA"/>
</dbReference>
<dbReference type="AlphaFoldDB" id="A0A8J4TK19"/>
<protein>
    <submittedName>
        <fullName evidence="2">Uncharacterized protein</fullName>
    </submittedName>
</protein>
<keyword evidence="3" id="KW-1185">Reference proteome</keyword>
<dbReference type="Proteomes" id="UP000727407">
    <property type="component" value="Unassembled WGS sequence"/>
</dbReference>
<evidence type="ECO:0000256" key="1">
    <source>
        <dbReference type="SAM" id="MobiDB-lite"/>
    </source>
</evidence>
<evidence type="ECO:0000313" key="3">
    <source>
        <dbReference type="Proteomes" id="UP000727407"/>
    </source>
</evidence>
<comment type="caution">
    <text evidence="2">The sequence shown here is derived from an EMBL/GenBank/DDBJ whole genome shotgun (WGS) entry which is preliminary data.</text>
</comment>
<proteinExistence type="predicted"/>